<comment type="subcellular location">
    <subcellularLocation>
        <location evidence="1 13">Cytoplasm</location>
    </subcellularLocation>
</comment>
<keyword evidence="6 13" id="KW-0479">Metal-binding</keyword>
<dbReference type="NCBIfam" id="TIGR00468">
    <property type="entry name" value="pheS"/>
    <property type="match status" value="1"/>
</dbReference>
<evidence type="ECO:0000313" key="16">
    <source>
        <dbReference type="EMBL" id="AEH10590.1"/>
    </source>
</evidence>
<organism evidence="16 17">
    <name type="scientific">Candidatus Protofrankia datiscae</name>
    <dbReference type="NCBI Taxonomy" id="2716812"/>
    <lineage>
        <taxon>Bacteria</taxon>
        <taxon>Bacillati</taxon>
        <taxon>Actinomycetota</taxon>
        <taxon>Actinomycetes</taxon>
        <taxon>Frankiales</taxon>
        <taxon>Frankiaceae</taxon>
        <taxon>Protofrankia</taxon>
    </lineage>
</organism>
<comment type="subunit">
    <text evidence="3 13">Tetramer of two alpha and two beta subunits.</text>
</comment>
<dbReference type="GO" id="GO:0005737">
    <property type="term" value="C:cytoplasm"/>
    <property type="evidence" value="ECO:0007669"/>
    <property type="project" value="UniProtKB-SubCell"/>
</dbReference>
<keyword evidence="5 13" id="KW-0436">Ligase</keyword>
<dbReference type="STRING" id="656024.FsymDg_3286"/>
<dbReference type="Pfam" id="PF01409">
    <property type="entry name" value="tRNA-synt_2d"/>
    <property type="match status" value="1"/>
</dbReference>
<dbReference type="CDD" id="cd00496">
    <property type="entry name" value="PheRS_alpha_core"/>
    <property type="match status" value="1"/>
</dbReference>
<feature type="compositionally biased region" description="Basic and acidic residues" evidence="14">
    <location>
        <begin position="28"/>
        <end position="44"/>
    </location>
</feature>
<dbReference type="InterPro" id="IPR004188">
    <property type="entry name" value="Phe-tRNA_ligase_II_N"/>
</dbReference>
<dbReference type="Proteomes" id="UP000001549">
    <property type="component" value="Chromosome"/>
</dbReference>
<feature type="binding site" evidence="13">
    <location>
        <position position="360"/>
    </location>
    <ligand>
        <name>Mg(2+)</name>
        <dbReference type="ChEBI" id="CHEBI:18420"/>
        <note>shared with beta subunit</note>
    </ligand>
</feature>
<evidence type="ECO:0000256" key="13">
    <source>
        <dbReference type="HAMAP-Rule" id="MF_00281"/>
    </source>
</evidence>
<keyword evidence="4 13" id="KW-0963">Cytoplasm</keyword>
<dbReference type="AlphaFoldDB" id="F8AZV1"/>
<dbReference type="GO" id="GO:0006432">
    <property type="term" value="P:phenylalanyl-tRNA aminoacylation"/>
    <property type="evidence" value="ECO:0007669"/>
    <property type="project" value="UniProtKB-UniRule"/>
</dbReference>
<dbReference type="PANTHER" id="PTHR11538">
    <property type="entry name" value="PHENYLALANYL-TRNA SYNTHETASE"/>
    <property type="match status" value="1"/>
</dbReference>
<comment type="cofactor">
    <cofactor evidence="13">
        <name>Mg(2+)</name>
        <dbReference type="ChEBI" id="CHEBI:18420"/>
    </cofactor>
    <text evidence="13">Binds 2 magnesium ions per tetramer.</text>
</comment>
<reference evidence="16 17" key="1">
    <citation type="submission" date="2011-05" db="EMBL/GenBank/DDBJ databases">
        <title>Complete sequence of chromosome of Frankia symbiont of Datisca glomerata.</title>
        <authorList>
            <consortium name="US DOE Joint Genome Institute"/>
            <person name="Lucas S."/>
            <person name="Han J."/>
            <person name="Lapidus A."/>
            <person name="Cheng J.-F."/>
            <person name="Goodwin L."/>
            <person name="Pitluck S."/>
            <person name="Peters L."/>
            <person name="Mikhailova N."/>
            <person name="Chertkov O."/>
            <person name="Teshima H."/>
            <person name="Han C."/>
            <person name="Tapia R."/>
            <person name="Land M."/>
            <person name="Hauser L."/>
            <person name="Kyrpides N."/>
            <person name="Ivanova N."/>
            <person name="Pagani I."/>
            <person name="Berry A."/>
            <person name="Pawlowski K."/>
            <person name="Persson T."/>
            <person name="Vanden Heuvel B."/>
            <person name="Benson D."/>
            <person name="Woyke T."/>
        </authorList>
    </citation>
    <scope>NUCLEOTIDE SEQUENCE [LARGE SCALE GENOMIC DNA]</scope>
    <source>
        <strain evidence="17">4085684</strain>
    </source>
</reference>
<dbReference type="EMBL" id="CP002801">
    <property type="protein sequence ID" value="AEH10590.1"/>
    <property type="molecule type" value="Genomic_DNA"/>
</dbReference>
<evidence type="ECO:0000256" key="10">
    <source>
        <dbReference type="ARBA" id="ARBA00022917"/>
    </source>
</evidence>
<dbReference type="Pfam" id="PF02912">
    <property type="entry name" value="Phe_tRNA-synt_N"/>
    <property type="match status" value="1"/>
</dbReference>
<evidence type="ECO:0000256" key="1">
    <source>
        <dbReference type="ARBA" id="ARBA00004496"/>
    </source>
</evidence>
<comment type="similarity">
    <text evidence="2 13">Belongs to the class-II aminoacyl-tRNA synthetase family. Phe-tRNA synthetase alpha subunit type 1 subfamily.</text>
</comment>
<sequence>MPPSTQSADPHRSDVPDPSAASAGGDSNSRRTAPEHTGPDRPGADRPGSTRAASSGAASDGAALEGAALEGAASKRTEPGRPGSQRPSSQRGDPAPVDPGALDPDRLEEVRVQASAAIATAGDLDELAALRTLHLDGRGAPLALARRALGALPQSERVEAGRRHNTATAAVRAAYEARLAELTAERDARVLVEERVDVTLPGTRRPRGARHPLSTLSDHLVDVFVAMGYEVAEGPEVEHDWFNFEALNLGPDHPARSSHDTLYVDPVGSGLLLRTHTSPVQIRTLLSRPLPVYVVCPGRTYRNDAIDATHSPVFGQLEGLAVDEGITMADLRGTLEAFAQALFGSGLATRLRPSYFPFTEPSAELDVACFACRGEPARQPCRVCSDEGWIEVGGCGMVDSNVLVACGVDPARYSGFAFGMGLERAAMIRHDVHEIRDFVDGDVRFGLSFGTGN</sequence>
<evidence type="ECO:0000256" key="14">
    <source>
        <dbReference type="SAM" id="MobiDB-lite"/>
    </source>
</evidence>
<evidence type="ECO:0000256" key="5">
    <source>
        <dbReference type="ARBA" id="ARBA00022598"/>
    </source>
</evidence>
<dbReference type="eggNOG" id="COG0016">
    <property type="taxonomic scope" value="Bacteria"/>
</dbReference>
<dbReference type="InterPro" id="IPR004529">
    <property type="entry name" value="Phe-tRNA-synth_IIc_asu"/>
</dbReference>
<keyword evidence="11 13" id="KW-0030">Aminoacyl-tRNA synthetase</keyword>
<keyword evidence="17" id="KW-1185">Reference proteome</keyword>
<feature type="region of interest" description="Disordered" evidence="14">
    <location>
        <begin position="1"/>
        <end position="103"/>
    </location>
</feature>
<evidence type="ECO:0000256" key="3">
    <source>
        <dbReference type="ARBA" id="ARBA00011209"/>
    </source>
</evidence>
<evidence type="ECO:0000256" key="6">
    <source>
        <dbReference type="ARBA" id="ARBA00022723"/>
    </source>
</evidence>
<evidence type="ECO:0000256" key="8">
    <source>
        <dbReference type="ARBA" id="ARBA00022840"/>
    </source>
</evidence>
<evidence type="ECO:0000313" key="17">
    <source>
        <dbReference type="Proteomes" id="UP000001549"/>
    </source>
</evidence>
<evidence type="ECO:0000256" key="4">
    <source>
        <dbReference type="ARBA" id="ARBA00022490"/>
    </source>
</evidence>
<evidence type="ECO:0000256" key="2">
    <source>
        <dbReference type="ARBA" id="ARBA00010207"/>
    </source>
</evidence>
<dbReference type="GO" id="GO:0004826">
    <property type="term" value="F:phenylalanine-tRNA ligase activity"/>
    <property type="evidence" value="ECO:0007669"/>
    <property type="project" value="UniProtKB-UniRule"/>
</dbReference>
<dbReference type="GO" id="GO:0000287">
    <property type="term" value="F:magnesium ion binding"/>
    <property type="evidence" value="ECO:0007669"/>
    <property type="project" value="UniProtKB-UniRule"/>
</dbReference>
<evidence type="ECO:0000256" key="11">
    <source>
        <dbReference type="ARBA" id="ARBA00023146"/>
    </source>
</evidence>
<dbReference type="InterPro" id="IPR022911">
    <property type="entry name" value="Phe_tRNA_ligase_alpha1_bac"/>
</dbReference>
<dbReference type="InterPro" id="IPR006195">
    <property type="entry name" value="aa-tRNA-synth_II"/>
</dbReference>
<evidence type="ECO:0000256" key="12">
    <source>
        <dbReference type="ARBA" id="ARBA00049255"/>
    </source>
</evidence>
<comment type="catalytic activity">
    <reaction evidence="12 13">
        <text>tRNA(Phe) + L-phenylalanine + ATP = L-phenylalanyl-tRNA(Phe) + AMP + diphosphate + H(+)</text>
        <dbReference type="Rhea" id="RHEA:19413"/>
        <dbReference type="Rhea" id="RHEA-COMP:9668"/>
        <dbReference type="Rhea" id="RHEA-COMP:9699"/>
        <dbReference type="ChEBI" id="CHEBI:15378"/>
        <dbReference type="ChEBI" id="CHEBI:30616"/>
        <dbReference type="ChEBI" id="CHEBI:33019"/>
        <dbReference type="ChEBI" id="CHEBI:58095"/>
        <dbReference type="ChEBI" id="CHEBI:78442"/>
        <dbReference type="ChEBI" id="CHEBI:78531"/>
        <dbReference type="ChEBI" id="CHEBI:456215"/>
        <dbReference type="EC" id="6.1.1.20"/>
    </reaction>
</comment>
<dbReference type="InterPro" id="IPR045864">
    <property type="entry name" value="aa-tRNA-synth_II/BPL/LPL"/>
</dbReference>
<dbReference type="GO" id="GO:0005524">
    <property type="term" value="F:ATP binding"/>
    <property type="evidence" value="ECO:0007669"/>
    <property type="project" value="UniProtKB-UniRule"/>
</dbReference>
<dbReference type="SUPFAM" id="SSF55681">
    <property type="entry name" value="Class II aaRS and biotin synthetases"/>
    <property type="match status" value="1"/>
</dbReference>
<evidence type="ECO:0000256" key="7">
    <source>
        <dbReference type="ARBA" id="ARBA00022741"/>
    </source>
</evidence>
<feature type="domain" description="Aminoacyl-transfer RNA synthetases class-II family profile" evidence="15">
    <location>
        <begin position="214"/>
        <end position="448"/>
    </location>
</feature>
<dbReference type="Gene3D" id="3.30.930.10">
    <property type="entry name" value="Bira Bifunctional Protein, Domain 2"/>
    <property type="match status" value="1"/>
</dbReference>
<keyword evidence="8 13" id="KW-0067">ATP-binding</keyword>
<keyword evidence="10 13" id="KW-0648">Protein biosynthesis</keyword>
<dbReference type="InterPro" id="IPR010978">
    <property type="entry name" value="tRNA-bd_arm"/>
</dbReference>
<dbReference type="InterPro" id="IPR002319">
    <property type="entry name" value="Phenylalanyl-tRNA_Synthase"/>
</dbReference>
<dbReference type="KEGG" id="fsy:FsymDg_3286"/>
<dbReference type="HAMAP" id="MF_00281">
    <property type="entry name" value="Phe_tRNA_synth_alpha1"/>
    <property type="match status" value="1"/>
</dbReference>
<dbReference type="PROSITE" id="PS50862">
    <property type="entry name" value="AA_TRNA_LIGASE_II"/>
    <property type="match status" value="1"/>
</dbReference>
<dbReference type="GO" id="GO:0000049">
    <property type="term" value="F:tRNA binding"/>
    <property type="evidence" value="ECO:0007669"/>
    <property type="project" value="InterPro"/>
</dbReference>
<name>F8AZV1_9ACTN</name>
<dbReference type="EC" id="6.1.1.20" evidence="13"/>
<keyword evidence="9 13" id="KW-0460">Magnesium</keyword>
<protein>
    <recommendedName>
        <fullName evidence="13">Phenylalanine--tRNA ligase alpha subunit</fullName>
        <ecNumber evidence="13">6.1.1.20</ecNumber>
    </recommendedName>
    <alternativeName>
        <fullName evidence="13">Phenylalanyl-tRNA synthetase alpha subunit</fullName>
        <shortName evidence="13">PheRS</shortName>
    </alternativeName>
</protein>
<proteinExistence type="inferred from homology"/>
<keyword evidence="7 13" id="KW-0547">Nucleotide-binding</keyword>
<dbReference type="SUPFAM" id="SSF46589">
    <property type="entry name" value="tRNA-binding arm"/>
    <property type="match status" value="1"/>
</dbReference>
<dbReference type="PANTHER" id="PTHR11538:SF41">
    <property type="entry name" value="PHENYLALANINE--TRNA LIGASE, MITOCHONDRIAL"/>
    <property type="match status" value="1"/>
</dbReference>
<accession>F8AZV1</accession>
<evidence type="ECO:0000259" key="15">
    <source>
        <dbReference type="PROSITE" id="PS50862"/>
    </source>
</evidence>
<dbReference type="HOGENOM" id="CLU_025086_0_0_11"/>
<evidence type="ECO:0000256" key="9">
    <source>
        <dbReference type="ARBA" id="ARBA00022842"/>
    </source>
</evidence>
<gene>
    <name evidence="13" type="primary">pheS</name>
    <name evidence="16" type="ordered locus">FsymDg_3286</name>
</gene>
<feature type="compositionally biased region" description="Low complexity" evidence="14">
    <location>
        <begin position="52"/>
        <end position="72"/>
    </location>
</feature>